<dbReference type="InterPro" id="IPR057678">
    <property type="entry name" value="DUF7918"/>
</dbReference>
<feature type="compositionally biased region" description="Basic and acidic residues" evidence="1">
    <location>
        <begin position="328"/>
        <end position="341"/>
    </location>
</feature>
<dbReference type="OrthoDB" id="3364132at2759"/>
<proteinExistence type="predicted"/>
<dbReference type="PANTHER" id="PTHR36223">
    <property type="entry name" value="BETA-LACTAMASE-TYPE TRANSPEPTIDASE FOLD DOMAIN CONTAINING PROTEIN"/>
    <property type="match status" value="1"/>
</dbReference>
<gene>
    <name evidence="3" type="ORF">G7Y89_g5474</name>
</gene>
<sequence length="376" mass="40856">MAIATFHPGITAEILVNGHPAYEYDDPDKTEADILDSDADKYKASVTISKYIKSETNQDFSIKVAVSPPHSNKMGSKTVFNISVDGVPAWISTAARPAVKKQNGVWEDVVCGVKQGKGKGCKLQTFRFVEIKTTDSTDVEAGKIQRLAQRLQKVGLIEITVWRTDYGKKGGDTPGDAKKFLTEKGDDTCVPERALKGGDAKSHGTVLSKPATVKRGDVWRTNRLDGEDYPLVIFKFLYRSEESLKQLQIIPRTPSPSPSPSPIPFPTPASSAPRAPSVAAIPGFDPNSVTSGLTYEQKRALLASLMTENSQGSSASFSGSVEGGSSQGEKRIKTEDGEETHRAKRVRARNGEPLQIDLTGEDEESGEENELFVRQN</sequence>
<name>A0A8H4RQL1_9HELO</name>
<dbReference type="Proteomes" id="UP000566819">
    <property type="component" value="Unassembled WGS sequence"/>
</dbReference>
<reference evidence="3 4" key="1">
    <citation type="submission" date="2020-03" db="EMBL/GenBank/DDBJ databases">
        <title>Draft Genome Sequence of Cudoniella acicularis.</title>
        <authorList>
            <person name="Buettner E."/>
            <person name="Kellner H."/>
        </authorList>
    </citation>
    <scope>NUCLEOTIDE SEQUENCE [LARGE SCALE GENOMIC DNA]</scope>
    <source>
        <strain evidence="3 4">DSM 108380</strain>
    </source>
</reference>
<feature type="compositionally biased region" description="Low complexity" evidence="1">
    <location>
        <begin position="310"/>
        <end position="320"/>
    </location>
</feature>
<dbReference type="Pfam" id="PF25534">
    <property type="entry name" value="DUF7918"/>
    <property type="match status" value="1"/>
</dbReference>
<feature type="region of interest" description="Disordered" evidence="1">
    <location>
        <begin position="310"/>
        <end position="376"/>
    </location>
</feature>
<feature type="region of interest" description="Disordered" evidence="1">
    <location>
        <begin position="250"/>
        <end position="274"/>
    </location>
</feature>
<feature type="domain" description="DUF7918" evidence="2">
    <location>
        <begin position="9"/>
        <end position="253"/>
    </location>
</feature>
<protein>
    <recommendedName>
        <fullName evidence="2">DUF7918 domain-containing protein</fullName>
    </recommendedName>
</protein>
<dbReference type="AlphaFoldDB" id="A0A8H4RQL1"/>
<evidence type="ECO:0000313" key="3">
    <source>
        <dbReference type="EMBL" id="KAF4632647.1"/>
    </source>
</evidence>
<dbReference type="PANTHER" id="PTHR36223:SF1">
    <property type="entry name" value="TRANSCRIPTION ELONGATION FACTOR EAF N-TERMINAL DOMAIN-CONTAINING PROTEIN"/>
    <property type="match status" value="1"/>
</dbReference>
<dbReference type="EMBL" id="JAAMPI010000328">
    <property type="protein sequence ID" value="KAF4632647.1"/>
    <property type="molecule type" value="Genomic_DNA"/>
</dbReference>
<feature type="compositionally biased region" description="Pro residues" evidence="1">
    <location>
        <begin position="253"/>
        <end position="267"/>
    </location>
</feature>
<evidence type="ECO:0000256" key="1">
    <source>
        <dbReference type="SAM" id="MobiDB-lite"/>
    </source>
</evidence>
<comment type="caution">
    <text evidence="3">The sequence shown here is derived from an EMBL/GenBank/DDBJ whole genome shotgun (WGS) entry which is preliminary data.</text>
</comment>
<organism evidence="3 4">
    <name type="scientific">Cudoniella acicularis</name>
    <dbReference type="NCBI Taxonomy" id="354080"/>
    <lineage>
        <taxon>Eukaryota</taxon>
        <taxon>Fungi</taxon>
        <taxon>Dikarya</taxon>
        <taxon>Ascomycota</taxon>
        <taxon>Pezizomycotina</taxon>
        <taxon>Leotiomycetes</taxon>
        <taxon>Helotiales</taxon>
        <taxon>Tricladiaceae</taxon>
        <taxon>Cudoniella</taxon>
    </lineage>
</organism>
<feature type="compositionally biased region" description="Acidic residues" evidence="1">
    <location>
        <begin position="359"/>
        <end position="370"/>
    </location>
</feature>
<evidence type="ECO:0000259" key="2">
    <source>
        <dbReference type="Pfam" id="PF25534"/>
    </source>
</evidence>
<keyword evidence="4" id="KW-1185">Reference proteome</keyword>
<accession>A0A8H4RQL1</accession>
<evidence type="ECO:0000313" key="4">
    <source>
        <dbReference type="Proteomes" id="UP000566819"/>
    </source>
</evidence>